<evidence type="ECO:0000313" key="2">
    <source>
        <dbReference type="Proteomes" id="UP000269208"/>
    </source>
</evidence>
<dbReference type="GO" id="GO:0140741">
    <property type="term" value="F:tRNA-uracil-4 sulfurtransferase activity"/>
    <property type="evidence" value="ECO:0007669"/>
    <property type="project" value="UniProtKB-EC"/>
</dbReference>
<keyword evidence="1" id="KW-0808">Transferase</keyword>
<gene>
    <name evidence="1" type="primary">thiI_1</name>
    <name evidence="1" type="ORF">NCTC6754_07955</name>
</gene>
<dbReference type="EC" id="2.8.1.4" evidence="1"/>
<protein>
    <submittedName>
        <fullName evidence="1">Thiamine biosynthesis protein ThiI</fullName>
        <ecNumber evidence="1">2.8.1.4</ecNumber>
    </submittedName>
</protein>
<organism evidence="1 2">
    <name type="scientific">Salmonella enterica I</name>
    <dbReference type="NCBI Taxonomy" id="59201"/>
    <lineage>
        <taxon>Bacteria</taxon>
        <taxon>Pseudomonadati</taxon>
        <taxon>Pseudomonadota</taxon>
        <taxon>Gammaproteobacteria</taxon>
        <taxon>Enterobacterales</taxon>
        <taxon>Enterobacteriaceae</taxon>
        <taxon>Salmonella</taxon>
    </lineage>
</organism>
<dbReference type="EMBL" id="LR134190">
    <property type="protein sequence ID" value="VEB62556.1"/>
    <property type="molecule type" value="Genomic_DNA"/>
</dbReference>
<proteinExistence type="predicted"/>
<name>A0A447U8N0_SALET</name>
<reference evidence="1 2" key="1">
    <citation type="submission" date="2018-12" db="EMBL/GenBank/DDBJ databases">
        <authorList>
            <consortium name="Pathogen Informatics"/>
        </authorList>
    </citation>
    <scope>NUCLEOTIDE SEQUENCE [LARGE SCALE GENOMIC DNA]</scope>
    <source>
        <strain evidence="1 2">NCTC6754</strain>
    </source>
</reference>
<accession>A0A447U8N0</accession>
<dbReference type="Proteomes" id="UP000269208">
    <property type="component" value="Chromosome"/>
</dbReference>
<evidence type="ECO:0000313" key="1">
    <source>
        <dbReference type="EMBL" id="VEB62556.1"/>
    </source>
</evidence>
<sequence>MDEQDDKPLKVEGVDVVSLPFYKLSTKFGDLDQSKTWLAVVRTRGNEPPAGALSARAGL</sequence>
<dbReference type="AlphaFoldDB" id="A0A447U8N0"/>